<dbReference type="EMBL" id="UGMX01000002">
    <property type="protein sequence ID" value="STW04317.1"/>
    <property type="molecule type" value="Genomic_DNA"/>
</dbReference>
<sequence>MKKIGVVLSGCGVYDGSEIHEAVITLLAIARSGAQAICYAPDKAQTDVINHLTGEAQAESRNVLVEAARIARGEIQPLANARVDALDALIVPGGFWRGKEPQQFCFAGK</sequence>
<reference evidence="1 2" key="1">
    <citation type="submission" date="2018-06" db="EMBL/GenBank/DDBJ databases">
        <authorList>
            <consortium name="Pathogen Informatics"/>
            <person name="Doyle S."/>
        </authorList>
    </citation>
    <scope>NUCLEOTIDE SEQUENCE [LARGE SCALE GENOMIC DNA]</scope>
    <source>
        <strain evidence="1 2">NCTC9149</strain>
    </source>
</reference>
<evidence type="ECO:0000313" key="2">
    <source>
        <dbReference type="Proteomes" id="UP000254571"/>
    </source>
</evidence>
<dbReference type="AlphaFoldDB" id="A0A7H4NVV2"/>
<dbReference type="InterPro" id="IPR029062">
    <property type="entry name" value="Class_I_gatase-like"/>
</dbReference>
<dbReference type="PANTHER" id="PTHR10224:SF12">
    <property type="entry name" value="GLYOXALASE ELBB"/>
    <property type="match status" value="1"/>
</dbReference>
<comment type="caution">
    <text evidence="1">The sequence shown here is derived from an EMBL/GenBank/DDBJ whole genome shotgun (WGS) entry which is preliminary data.</text>
</comment>
<protein>
    <submittedName>
        <fullName evidence="1">Sigma cross-reacting protein 27A</fullName>
    </submittedName>
</protein>
<dbReference type="Gene3D" id="3.40.50.880">
    <property type="match status" value="1"/>
</dbReference>
<name>A0A7H4NVV2_9ENTR</name>
<organism evidence="1 2">
    <name type="scientific">Klebsiella grimontii</name>
    <dbReference type="NCBI Taxonomy" id="2058152"/>
    <lineage>
        <taxon>Bacteria</taxon>
        <taxon>Pseudomonadati</taxon>
        <taxon>Pseudomonadota</taxon>
        <taxon>Gammaproteobacteria</taxon>
        <taxon>Enterobacterales</taxon>
        <taxon>Enterobacteriaceae</taxon>
        <taxon>Klebsiella/Raoultella group</taxon>
        <taxon>Klebsiella</taxon>
    </lineage>
</organism>
<proteinExistence type="predicted"/>
<evidence type="ECO:0000313" key="1">
    <source>
        <dbReference type="EMBL" id="STW04317.1"/>
    </source>
</evidence>
<gene>
    <name evidence="1" type="primary">elbB_1</name>
    <name evidence="1" type="ORF">NCTC9149_00658</name>
</gene>
<dbReference type="SUPFAM" id="SSF52317">
    <property type="entry name" value="Class I glutamine amidotransferase-like"/>
    <property type="match status" value="1"/>
</dbReference>
<accession>A0A7H4NVV2</accession>
<dbReference type="Proteomes" id="UP000254571">
    <property type="component" value="Unassembled WGS sequence"/>
</dbReference>
<dbReference type="PANTHER" id="PTHR10224">
    <property type="entry name" value="ES1 PROTEIN HOMOLOG, MITOCHONDRIAL"/>
    <property type="match status" value="1"/>
</dbReference>